<accession>A0ABX4LPC2</accession>
<evidence type="ECO:0000313" key="2">
    <source>
        <dbReference type="Proteomes" id="UP000221384"/>
    </source>
</evidence>
<evidence type="ECO:0000313" key="1">
    <source>
        <dbReference type="EMBL" id="PHO09754.1"/>
    </source>
</evidence>
<dbReference type="Proteomes" id="UP000221384">
    <property type="component" value="Unassembled WGS sequence"/>
</dbReference>
<reference evidence="1 2" key="1">
    <citation type="submission" date="2017-09" db="EMBL/GenBank/DDBJ databases">
        <authorList>
            <person name="Perez-Cataluna A."/>
            <person name="Figueras M.J."/>
            <person name="Salas-Masso N."/>
        </authorList>
    </citation>
    <scope>NUCLEOTIDE SEQUENCE [LARGE SCALE GENOMIC DNA]</scope>
    <source>
        <strain evidence="1 2">F138-33</strain>
    </source>
</reference>
<name>A0ABX4LPC2_9BACT</name>
<comment type="caution">
    <text evidence="1">The sequence shown here is derived from an EMBL/GenBank/DDBJ whole genome shotgun (WGS) entry which is preliminary data.</text>
</comment>
<gene>
    <name evidence="1" type="ORF">CPG37_06980</name>
</gene>
<protein>
    <submittedName>
        <fullName evidence="1">Uncharacterized protein</fullName>
    </submittedName>
</protein>
<dbReference type="EMBL" id="NWVW01000007">
    <property type="protein sequence ID" value="PHO09754.1"/>
    <property type="molecule type" value="Genomic_DNA"/>
</dbReference>
<dbReference type="RefSeq" id="WP_099334362.1">
    <property type="nucleotide sequence ID" value="NZ_CP042812.1"/>
</dbReference>
<sequence>MNSNMIEEFERIQKELTKTHENYMKAITPTLSLYISNYHFKKGEPISKHEETKTIVNEELNDILDYMNGLFEHSQRCFDFAKLIHNKKREEK</sequence>
<organism evidence="1 2">
    <name type="scientific">Malaciobacter canalis</name>
    <dbReference type="NCBI Taxonomy" id="1912871"/>
    <lineage>
        <taxon>Bacteria</taxon>
        <taxon>Pseudomonadati</taxon>
        <taxon>Campylobacterota</taxon>
        <taxon>Epsilonproteobacteria</taxon>
        <taxon>Campylobacterales</taxon>
        <taxon>Arcobacteraceae</taxon>
        <taxon>Malaciobacter</taxon>
    </lineage>
</organism>
<keyword evidence="2" id="KW-1185">Reference proteome</keyword>
<proteinExistence type="predicted"/>